<dbReference type="PANTHER" id="PTHR46774">
    <property type="entry name" value="CHROMATIN MODIFICATION-RELATED PROTEIN EAF1 A-RELATED"/>
    <property type="match status" value="1"/>
</dbReference>
<evidence type="ECO:0000256" key="1">
    <source>
        <dbReference type="SAM" id="MobiDB-lite"/>
    </source>
</evidence>
<gene>
    <name evidence="2" type="ORF">ES332_A07G234600v1</name>
</gene>
<feature type="compositionally biased region" description="Polar residues" evidence="1">
    <location>
        <begin position="78"/>
        <end position="90"/>
    </location>
</feature>
<protein>
    <submittedName>
        <fullName evidence="2">Uncharacterized protein</fullName>
    </submittedName>
</protein>
<feature type="region of interest" description="Disordered" evidence="1">
    <location>
        <begin position="1"/>
        <end position="156"/>
    </location>
</feature>
<dbReference type="GO" id="GO:0035267">
    <property type="term" value="C:NuA4 histone acetyltransferase complex"/>
    <property type="evidence" value="ECO:0007669"/>
    <property type="project" value="InterPro"/>
</dbReference>
<reference evidence="2 3" key="1">
    <citation type="submission" date="2019-07" db="EMBL/GenBank/DDBJ databases">
        <title>WGS assembly of Gossypium tomentosum.</title>
        <authorList>
            <person name="Chen Z.J."/>
            <person name="Sreedasyam A."/>
            <person name="Ando A."/>
            <person name="Song Q."/>
            <person name="De L."/>
            <person name="Hulse-Kemp A."/>
            <person name="Ding M."/>
            <person name="Ye W."/>
            <person name="Kirkbride R."/>
            <person name="Jenkins J."/>
            <person name="Plott C."/>
            <person name="Lovell J."/>
            <person name="Lin Y.-M."/>
            <person name="Vaughn R."/>
            <person name="Liu B."/>
            <person name="Li W."/>
            <person name="Simpson S."/>
            <person name="Scheffler B."/>
            <person name="Saski C."/>
            <person name="Grover C."/>
            <person name="Hu G."/>
            <person name="Conover J."/>
            <person name="Carlson J."/>
            <person name="Shu S."/>
            <person name="Boston L."/>
            <person name="Williams M."/>
            <person name="Peterson D."/>
            <person name="Mcgee K."/>
            <person name="Jones D."/>
            <person name="Wendel J."/>
            <person name="Stelly D."/>
            <person name="Grimwood J."/>
            <person name="Schmutz J."/>
        </authorList>
    </citation>
    <scope>NUCLEOTIDE SEQUENCE [LARGE SCALE GENOMIC DNA]</scope>
    <source>
        <strain evidence="2">7179.01</strain>
    </source>
</reference>
<dbReference type="EMBL" id="CM017616">
    <property type="protein sequence ID" value="TYI20394.1"/>
    <property type="molecule type" value="Genomic_DNA"/>
</dbReference>
<dbReference type="Proteomes" id="UP000322667">
    <property type="component" value="Chromosome A07"/>
</dbReference>
<proteinExistence type="predicted"/>
<dbReference type="InterPro" id="IPR044798">
    <property type="entry name" value="EAF1A/B"/>
</dbReference>
<evidence type="ECO:0000313" key="3">
    <source>
        <dbReference type="Proteomes" id="UP000322667"/>
    </source>
</evidence>
<sequence length="156" mass="16491">MGTATSMAMPQAAIDSADNVSVVSPSVGHQGKPSESVCDLGLPNVATQVGPMGSPPHPNSARSDLLPSVSQGLGKRQLSGSLPSNGSTDGSQWPQQPQIQQSSTSPPSQQPYQQLQNQHSLLPQQQPLQQQSQQQTLHLQAVQGSLYHRPSNSKLE</sequence>
<dbReference type="PANTHER" id="PTHR46774:SF3">
    <property type="entry name" value="CHROMATIN MODIFICATION-RELATED PROTEIN EAF1 A-RELATED"/>
    <property type="match status" value="1"/>
</dbReference>
<organism evidence="2 3">
    <name type="scientific">Gossypium tomentosum</name>
    <name type="common">Hawaiian cotton</name>
    <name type="synonym">Gossypium sandvicense</name>
    <dbReference type="NCBI Taxonomy" id="34277"/>
    <lineage>
        <taxon>Eukaryota</taxon>
        <taxon>Viridiplantae</taxon>
        <taxon>Streptophyta</taxon>
        <taxon>Embryophyta</taxon>
        <taxon>Tracheophyta</taxon>
        <taxon>Spermatophyta</taxon>
        <taxon>Magnoliopsida</taxon>
        <taxon>eudicotyledons</taxon>
        <taxon>Gunneridae</taxon>
        <taxon>Pentapetalae</taxon>
        <taxon>rosids</taxon>
        <taxon>malvids</taxon>
        <taxon>Malvales</taxon>
        <taxon>Malvaceae</taxon>
        <taxon>Malvoideae</taxon>
        <taxon>Gossypium</taxon>
    </lineage>
</organism>
<name>A0A5D2PYY1_GOSTO</name>
<keyword evidence="3" id="KW-1185">Reference proteome</keyword>
<evidence type="ECO:0000313" key="2">
    <source>
        <dbReference type="EMBL" id="TYI20394.1"/>
    </source>
</evidence>
<dbReference type="AlphaFoldDB" id="A0A5D2PYY1"/>
<feature type="compositionally biased region" description="Low complexity" evidence="1">
    <location>
        <begin position="91"/>
        <end position="140"/>
    </location>
</feature>
<accession>A0A5D2PYY1</accession>